<dbReference type="InterPro" id="IPR036116">
    <property type="entry name" value="FN3_sf"/>
</dbReference>
<name>A0ABD2Q420_9PLAT</name>
<reference evidence="1 2" key="1">
    <citation type="submission" date="2024-11" db="EMBL/GenBank/DDBJ databases">
        <title>Adaptive evolution of stress response genes in parasites aligns with host niche diversity.</title>
        <authorList>
            <person name="Hahn C."/>
            <person name="Resl P."/>
        </authorList>
    </citation>
    <scope>NUCLEOTIDE SEQUENCE [LARGE SCALE GENOMIC DNA]</scope>
    <source>
        <strain evidence="1">EGGRZ-B1_66</strain>
        <tissue evidence="1">Body</tissue>
    </source>
</reference>
<gene>
    <name evidence="1" type="ORF">Ciccas_008481</name>
</gene>
<dbReference type="AlphaFoldDB" id="A0ABD2Q420"/>
<accession>A0ABD2Q420</accession>
<evidence type="ECO:0000313" key="1">
    <source>
        <dbReference type="EMBL" id="KAL3312921.1"/>
    </source>
</evidence>
<keyword evidence="2" id="KW-1185">Reference proteome</keyword>
<organism evidence="1 2">
    <name type="scientific">Cichlidogyrus casuarinus</name>
    <dbReference type="NCBI Taxonomy" id="1844966"/>
    <lineage>
        <taxon>Eukaryota</taxon>
        <taxon>Metazoa</taxon>
        <taxon>Spiralia</taxon>
        <taxon>Lophotrochozoa</taxon>
        <taxon>Platyhelminthes</taxon>
        <taxon>Monogenea</taxon>
        <taxon>Monopisthocotylea</taxon>
        <taxon>Dactylogyridea</taxon>
        <taxon>Ancyrocephalidae</taxon>
        <taxon>Cichlidogyrus</taxon>
    </lineage>
</organism>
<protein>
    <submittedName>
        <fullName evidence="1">Uncharacterized protein</fullName>
    </submittedName>
</protein>
<evidence type="ECO:0000313" key="2">
    <source>
        <dbReference type="Proteomes" id="UP001626550"/>
    </source>
</evidence>
<proteinExistence type="predicted"/>
<dbReference type="EMBL" id="JBJKFK010001505">
    <property type="protein sequence ID" value="KAL3312921.1"/>
    <property type="molecule type" value="Genomic_DNA"/>
</dbReference>
<dbReference type="SUPFAM" id="SSF49265">
    <property type="entry name" value="Fibronectin type III"/>
    <property type="match status" value="1"/>
</dbReference>
<sequence>MDGYIVVATAPNGAKQWIHVNSKQRNATFTNLALCGTYRIFVYARSSEFLMSQVSGTIVVETDFKLPKPSSIFPHQNGSSSLQLYINGQDPNCPAFFLAQLLTDSSVVPTISSSDRKIIFANLKRETVYTARVSVISIGPTVITS</sequence>
<comment type="caution">
    <text evidence="1">The sequence shown here is derived from an EMBL/GenBank/DDBJ whole genome shotgun (WGS) entry which is preliminary data.</text>
</comment>
<dbReference type="Proteomes" id="UP001626550">
    <property type="component" value="Unassembled WGS sequence"/>
</dbReference>